<gene>
    <name evidence="1" type="ORF">LTR91_026050</name>
</gene>
<accession>A0AAN6GY60</accession>
<proteinExistence type="predicted"/>
<reference evidence="1" key="1">
    <citation type="submission" date="2023-06" db="EMBL/GenBank/DDBJ databases">
        <title>Black Yeasts Isolated from many extreme environments.</title>
        <authorList>
            <person name="Coleine C."/>
            <person name="Stajich J.E."/>
            <person name="Selbmann L."/>
        </authorList>
    </citation>
    <scope>NUCLEOTIDE SEQUENCE</scope>
    <source>
        <strain evidence="1">CCFEE 5200</strain>
    </source>
</reference>
<organism evidence="1 2">
    <name type="scientific">Friedmanniomyces endolithicus</name>
    <dbReference type="NCBI Taxonomy" id="329885"/>
    <lineage>
        <taxon>Eukaryota</taxon>
        <taxon>Fungi</taxon>
        <taxon>Dikarya</taxon>
        <taxon>Ascomycota</taxon>
        <taxon>Pezizomycotina</taxon>
        <taxon>Dothideomycetes</taxon>
        <taxon>Dothideomycetidae</taxon>
        <taxon>Mycosphaerellales</taxon>
        <taxon>Teratosphaeriaceae</taxon>
        <taxon>Friedmanniomyces</taxon>
    </lineage>
</organism>
<dbReference type="AlphaFoldDB" id="A0AAN6GY60"/>
<evidence type="ECO:0000313" key="1">
    <source>
        <dbReference type="EMBL" id="KAK0949937.1"/>
    </source>
</evidence>
<evidence type="ECO:0000313" key="2">
    <source>
        <dbReference type="Proteomes" id="UP001175353"/>
    </source>
</evidence>
<name>A0AAN6GY60_9PEZI</name>
<comment type="caution">
    <text evidence="1">The sequence shown here is derived from an EMBL/GenBank/DDBJ whole genome shotgun (WGS) entry which is preliminary data.</text>
</comment>
<dbReference type="Proteomes" id="UP001175353">
    <property type="component" value="Unassembled WGS sequence"/>
</dbReference>
<sequence length="169" mass="18489">MGLASGNFDVVKKFKTTAYQDIVNDHLQIAGTRDKKVTLKAPLPSPFIRSKMPEPGYIKNTKKAAITKLKADPTTYSASISNFPSTVATMPIDLEEGILFDAAAPASAMQAKMINDLKAQLGTATTELTSAHETVSSLRLRARTLGHFNDENTDAWATWVTKIKHRQAR</sequence>
<protein>
    <submittedName>
        <fullName evidence="1">Uncharacterized protein</fullName>
    </submittedName>
</protein>
<dbReference type="EMBL" id="JAUJLE010000957">
    <property type="protein sequence ID" value="KAK0949937.1"/>
    <property type="molecule type" value="Genomic_DNA"/>
</dbReference>
<keyword evidence="2" id="KW-1185">Reference proteome</keyword>